<dbReference type="EMBL" id="JARBJD010000212">
    <property type="protein sequence ID" value="KAK2947023.1"/>
    <property type="molecule type" value="Genomic_DNA"/>
</dbReference>
<proteinExistence type="predicted"/>
<gene>
    <name evidence="1" type="ORF">BLNAU_18025</name>
</gene>
<reference evidence="1 2" key="1">
    <citation type="journal article" date="2022" name="bioRxiv">
        <title>Genomics of Preaxostyla Flagellates Illuminates Evolutionary Transitions and the Path Towards Mitochondrial Loss.</title>
        <authorList>
            <person name="Novak L.V.F."/>
            <person name="Treitli S.C."/>
            <person name="Pyrih J."/>
            <person name="Halakuc P."/>
            <person name="Pipaliya S.V."/>
            <person name="Vacek V."/>
            <person name="Brzon O."/>
            <person name="Soukal P."/>
            <person name="Eme L."/>
            <person name="Dacks J.B."/>
            <person name="Karnkowska A."/>
            <person name="Elias M."/>
            <person name="Hampl V."/>
        </authorList>
    </citation>
    <scope>NUCLEOTIDE SEQUENCE [LARGE SCALE GENOMIC DNA]</scope>
    <source>
        <strain evidence="1">NAU3</strain>
        <tissue evidence="1">Gut</tissue>
    </source>
</reference>
<name>A0ABQ9X5Z8_9EUKA</name>
<comment type="caution">
    <text evidence="1">The sequence shown here is derived from an EMBL/GenBank/DDBJ whole genome shotgun (WGS) entry which is preliminary data.</text>
</comment>
<evidence type="ECO:0000313" key="2">
    <source>
        <dbReference type="Proteomes" id="UP001281761"/>
    </source>
</evidence>
<organism evidence="1 2">
    <name type="scientific">Blattamonas nauphoetae</name>
    <dbReference type="NCBI Taxonomy" id="2049346"/>
    <lineage>
        <taxon>Eukaryota</taxon>
        <taxon>Metamonada</taxon>
        <taxon>Preaxostyla</taxon>
        <taxon>Oxymonadida</taxon>
        <taxon>Blattamonas</taxon>
    </lineage>
</organism>
<keyword evidence="2" id="KW-1185">Reference proteome</keyword>
<dbReference type="Proteomes" id="UP001281761">
    <property type="component" value="Unassembled WGS sequence"/>
</dbReference>
<protein>
    <submittedName>
        <fullName evidence="1">Uncharacterized protein</fullName>
    </submittedName>
</protein>
<sequence length="233" mass="26854">MEMFHYLIRRCSGSENFALVKADMIPQLLNILNPVSLSFADCQEIHTCLVYAIYISFWLATPGGLANLEIEDDDGQQAVHKIVLKKVFAPSETYICHLCKNHCSIIDGAQSAEFLTLLAYLLQRYPSCQHTMDIVLQMPVVFTIPSCLTFFEHDNSIWTFLSSIMIAQQGWNTTREDQRQLWKNVQRMLRMEGIEDVFEEKLQNDMKTYLAADTVATLFDWNNLQGMNLPTLW</sequence>
<accession>A0ABQ9X5Z8</accession>
<evidence type="ECO:0000313" key="1">
    <source>
        <dbReference type="EMBL" id="KAK2947023.1"/>
    </source>
</evidence>